<protein>
    <submittedName>
        <fullName evidence="1">Four helix bundle protein</fullName>
    </submittedName>
</protein>
<dbReference type="RefSeq" id="WP_103725436.1">
    <property type="nucleotide sequence ID" value="NZ_PQNY01000004.1"/>
</dbReference>
<dbReference type="SUPFAM" id="SSF158446">
    <property type="entry name" value="IVS-encoded protein-like"/>
    <property type="match status" value="1"/>
</dbReference>
<dbReference type="NCBIfam" id="TIGR02436">
    <property type="entry name" value="four helix bundle protein"/>
    <property type="match status" value="1"/>
</dbReference>
<dbReference type="Gene3D" id="1.20.1440.60">
    <property type="entry name" value="23S rRNA-intervening sequence"/>
    <property type="match status" value="1"/>
</dbReference>
<sequence length="122" mass="14556">MSSYRDLDIYKIGLELFYIVHPASLKLPKYEMYELGSQLRRSSDSLVTNIVEGYGRKAYKAEFIRFLTFSWSSCLETVNHLEKINHLYKNIIPNNEELIVRYNELSSKIFNFIKYVEQNWKT</sequence>
<name>A0A2S4N9L4_9FLAO</name>
<dbReference type="EMBL" id="PQNY01000004">
    <property type="protein sequence ID" value="POS02377.1"/>
    <property type="molecule type" value="Genomic_DNA"/>
</dbReference>
<dbReference type="PANTHER" id="PTHR38471">
    <property type="entry name" value="FOUR HELIX BUNDLE PROTEIN"/>
    <property type="match status" value="1"/>
</dbReference>
<comment type="caution">
    <text evidence="1">The sequence shown here is derived from an EMBL/GenBank/DDBJ whole genome shotgun (WGS) entry which is preliminary data.</text>
</comment>
<dbReference type="InterPro" id="IPR012657">
    <property type="entry name" value="23S_rRNA-intervening_sequence"/>
</dbReference>
<dbReference type="PANTHER" id="PTHR38471:SF2">
    <property type="entry name" value="FOUR HELIX BUNDLE PROTEIN"/>
    <property type="match status" value="1"/>
</dbReference>
<organism evidence="1 2">
    <name type="scientific">Flavobacterium croceum DSM 17960</name>
    <dbReference type="NCBI Taxonomy" id="1121886"/>
    <lineage>
        <taxon>Bacteria</taxon>
        <taxon>Pseudomonadati</taxon>
        <taxon>Bacteroidota</taxon>
        <taxon>Flavobacteriia</taxon>
        <taxon>Flavobacteriales</taxon>
        <taxon>Flavobacteriaceae</taxon>
        <taxon>Flavobacterium</taxon>
    </lineage>
</organism>
<dbReference type="AlphaFoldDB" id="A0A2S4N9L4"/>
<dbReference type="OrthoDB" id="9811959at2"/>
<dbReference type="Pfam" id="PF05635">
    <property type="entry name" value="23S_rRNA_IVP"/>
    <property type="match status" value="1"/>
</dbReference>
<keyword evidence="2" id="KW-1185">Reference proteome</keyword>
<evidence type="ECO:0000313" key="1">
    <source>
        <dbReference type="EMBL" id="POS02377.1"/>
    </source>
</evidence>
<evidence type="ECO:0000313" key="2">
    <source>
        <dbReference type="Proteomes" id="UP000237056"/>
    </source>
</evidence>
<dbReference type="Proteomes" id="UP000237056">
    <property type="component" value="Unassembled WGS sequence"/>
</dbReference>
<accession>A0A2S4N9L4</accession>
<reference evidence="1 2" key="1">
    <citation type="submission" date="2018-01" db="EMBL/GenBank/DDBJ databases">
        <title>Genomic Encyclopedia of Type Strains, Phase I: the one thousand microbial genomes (KMG-I) project.</title>
        <authorList>
            <person name="Goeker M."/>
        </authorList>
    </citation>
    <scope>NUCLEOTIDE SEQUENCE [LARGE SCALE GENOMIC DNA]</scope>
    <source>
        <strain evidence="1 2">DSM 17960</strain>
    </source>
</reference>
<gene>
    <name evidence="1" type="ORF">Q361_10496</name>
</gene>
<dbReference type="InterPro" id="IPR036583">
    <property type="entry name" value="23S_rRNA_IVS_sf"/>
</dbReference>
<proteinExistence type="predicted"/>